<organism evidence="2 3">
    <name type="scientific">Effrenium voratum</name>
    <dbReference type="NCBI Taxonomy" id="2562239"/>
    <lineage>
        <taxon>Eukaryota</taxon>
        <taxon>Sar</taxon>
        <taxon>Alveolata</taxon>
        <taxon>Dinophyceae</taxon>
        <taxon>Suessiales</taxon>
        <taxon>Symbiodiniaceae</taxon>
        <taxon>Effrenium</taxon>
    </lineage>
</organism>
<dbReference type="Gene3D" id="3.90.1420.10">
    <property type="entry name" value="Rubisco LSMT, substrate-binding domain"/>
    <property type="match status" value="1"/>
</dbReference>
<dbReference type="EMBL" id="CAUJNA010000496">
    <property type="protein sequence ID" value="CAJ1377878.1"/>
    <property type="molecule type" value="Genomic_DNA"/>
</dbReference>
<dbReference type="Gene3D" id="3.90.1410.10">
    <property type="entry name" value="set domain protein methyltransferase, domain 1"/>
    <property type="match status" value="1"/>
</dbReference>
<gene>
    <name evidence="2" type="ORF">EVOR1521_LOCUS6570</name>
</gene>
<evidence type="ECO:0000259" key="1">
    <source>
        <dbReference type="Pfam" id="PF09273"/>
    </source>
</evidence>
<feature type="domain" description="Rubisco LSMT substrate-binding" evidence="1">
    <location>
        <begin position="143"/>
        <end position="249"/>
    </location>
</feature>
<accession>A0AA36MRW2</accession>
<dbReference type="Proteomes" id="UP001178507">
    <property type="component" value="Unassembled WGS sequence"/>
</dbReference>
<dbReference type="Pfam" id="PF09273">
    <property type="entry name" value="Rubis-subs-bind"/>
    <property type="match status" value="1"/>
</dbReference>
<name>A0AA36MRW2_9DINO</name>
<dbReference type="InterPro" id="IPR036464">
    <property type="entry name" value="Rubisco_LSMT_subst-bd_sf"/>
</dbReference>
<reference evidence="2" key="1">
    <citation type="submission" date="2023-08" db="EMBL/GenBank/DDBJ databases">
        <authorList>
            <person name="Chen Y."/>
            <person name="Shah S."/>
            <person name="Dougan E. K."/>
            <person name="Thang M."/>
            <person name="Chan C."/>
        </authorList>
    </citation>
    <scope>NUCLEOTIDE SEQUENCE</scope>
</reference>
<dbReference type="AlphaFoldDB" id="A0AA36MRW2"/>
<dbReference type="InterPro" id="IPR015353">
    <property type="entry name" value="Rubisco_LSMT_subst-bd"/>
</dbReference>
<dbReference type="SUPFAM" id="SSF82199">
    <property type="entry name" value="SET domain"/>
    <property type="match status" value="1"/>
</dbReference>
<sequence length="260" mass="29112">MSGQALQVRDDLEQLQGSASLEDWTDALALVMSRTICEDRDERPMLIMGLDLMQAAEDPLVKIELNYGKEGTVMGLGGKGPEKLLGIKLIALEDIEAGVELTTAYLPKPHAGGYLERYGFVPGWLRGELSESAVQLSIAPAEEEDDFFGVKESCLEDLGLTTAPLSFVFSLNEGILAPRESTEWERKSEIEKMVQVLRFSTCSGSDSFLLDAVYIERFWYNCNFRLSRNNEILACQTAMAECDRWLERFDDLEAPRSYLS</sequence>
<protein>
    <recommendedName>
        <fullName evidence="1">Rubisco LSMT substrate-binding domain-containing protein</fullName>
    </recommendedName>
</protein>
<comment type="caution">
    <text evidence="2">The sequence shown here is derived from an EMBL/GenBank/DDBJ whole genome shotgun (WGS) entry which is preliminary data.</text>
</comment>
<dbReference type="InterPro" id="IPR046341">
    <property type="entry name" value="SET_dom_sf"/>
</dbReference>
<keyword evidence="3" id="KW-1185">Reference proteome</keyword>
<evidence type="ECO:0000313" key="2">
    <source>
        <dbReference type="EMBL" id="CAJ1377878.1"/>
    </source>
</evidence>
<proteinExistence type="predicted"/>
<evidence type="ECO:0000313" key="3">
    <source>
        <dbReference type="Proteomes" id="UP001178507"/>
    </source>
</evidence>